<accession>A0A8J6CGN3</accession>
<feature type="region of interest" description="Disordered" evidence="1">
    <location>
        <begin position="548"/>
        <end position="592"/>
    </location>
</feature>
<feature type="compositionally biased region" description="Basic and acidic residues" evidence="1">
    <location>
        <begin position="788"/>
        <end position="800"/>
    </location>
</feature>
<name>A0A8J6CGN3_DIALT</name>
<feature type="region of interest" description="Disordered" evidence="1">
    <location>
        <begin position="631"/>
        <end position="869"/>
    </location>
</feature>
<dbReference type="AlphaFoldDB" id="A0A8J6CGN3"/>
<feature type="compositionally biased region" description="Low complexity" evidence="1">
    <location>
        <begin position="681"/>
        <end position="690"/>
    </location>
</feature>
<organism evidence="2 3">
    <name type="scientific">Diacronema lutheri</name>
    <name type="common">Unicellular marine alga</name>
    <name type="synonym">Monochrysis lutheri</name>
    <dbReference type="NCBI Taxonomy" id="2081491"/>
    <lineage>
        <taxon>Eukaryota</taxon>
        <taxon>Haptista</taxon>
        <taxon>Haptophyta</taxon>
        <taxon>Pavlovophyceae</taxon>
        <taxon>Pavlovales</taxon>
        <taxon>Pavlovaceae</taxon>
        <taxon>Diacronema</taxon>
    </lineage>
</organism>
<feature type="compositionally biased region" description="Low complexity" evidence="1">
    <location>
        <begin position="747"/>
        <end position="759"/>
    </location>
</feature>
<proteinExistence type="predicted"/>
<feature type="compositionally biased region" description="Basic and acidic residues" evidence="1">
    <location>
        <begin position="123"/>
        <end position="133"/>
    </location>
</feature>
<keyword evidence="3" id="KW-1185">Reference proteome</keyword>
<evidence type="ECO:0000313" key="3">
    <source>
        <dbReference type="Proteomes" id="UP000751190"/>
    </source>
</evidence>
<feature type="region of interest" description="Disordered" evidence="1">
    <location>
        <begin position="201"/>
        <end position="226"/>
    </location>
</feature>
<feature type="region of interest" description="Disordered" evidence="1">
    <location>
        <begin position="119"/>
        <end position="188"/>
    </location>
</feature>
<gene>
    <name evidence="2" type="ORF">KFE25_007828</name>
</gene>
<evidence type="ECO:0000313" key="2">
    <source>
        <dbReference type="EMBL" id="KAG8469310.1"/>
    </source>
</evidence>
<reference evidence="2" key="1">
    <citation type="submission" date="2021-05" db="EMBL/GenBank/DDBJ databases">
        <title>The genome of the haptophyte Pavlova lutheri (Diacronema luteri, Pavlovales) - a model for lipid biosynthesis in eukaryotic algae.</title>
        <authorList>
            <person name="Hulatt C.J."/>
            <person name="Posewitz M.C."/>
        </authorList>
    </citation>
    <scope>NUCLEOTIDE SEQUENCE</scope>
    <source>
        <strain evidence="2">NIVA-4/92</strain>
    </source>
</reference>
<feature type="compositionally biased region" description="Polar residues" evidence="1">
    <location>
        <begin position="644"/>
        <end position="664"/>
    </location>
</feature>
<feature type="compositionally biased region" description="Basic and acidic residues" evidence="1">
    <location>
        <begin position="858"/>
        <end position="869"/>
    </location>
</feature>
<feature type="region of interest" description="Disordered" evidence="1">
    <location>
        <begin position="1"/>
        <end position="72"/>
    </location>
</feature>
<protein>
    <submittedName>
        <fullName evidence="2">Uncharacterized protein</fullName>
    </submittedName>
</protein>
<evidence type="ECO:0000256" key="1">
    <source>
        <dbReference type="SAM" id="MobiDB-lite"/>
    </source>
</evidence>
<feature type="compositionally biased region" description="Basic and acidic residues" evidence="1">
    <location>
        <begin position="827"/>
        <end position="839"/>
    </location>
</feature>
<comment type="caution">
    <text evidence="2">The sequence shown here is derived from an EMBL/GenBank/DDBJ whole genome shotgun (WGS) entry which is preliminary data.</text>
</comment>
<feature type="compositionally biased region" description="Basic and acidic residues" evidence="1">
    <location>
        <begin position="670"/>
        <end position="680"/>
    </location>
</feature>
<sequence>MHARSRGAREHARRRKARSRSPPEHGHGPLGGSPGGYAWADVRSAREAGLSAGVRTTDRERRPSRRSAVTGADGFVFGGTAAAEESAELLAEDLPPLLASMTPSVWPLGGHAFGVAGVSSRQLDQRRSADGRRSVSTPRRQSDLGGLGSGLLPPEERSRDSTHSLDGARRRSRLPSDAPSPGSPLLGGAAARDVSLALAQHAASEGGSASGGAEHGAAGNAPRPREHAYAHKRRFGAGSNASVAGAFLDHTLSGGSLGGAVTAHAFCVEDHRAYDGAAGAPTRLLALDDMRTHLLLKKSVASAPFSASSSAQALALLGGPSAQPPPPARAARNSNLAGVAGATSQEIVRFERRRLSGEAPPRSPLARARAALATADAVIAGAPAAPHEEAEAQRGRARPAGARADTLRIGAGADPAAEPSVEHRRRLRAPGGMSDGGAGLASAAIHAAHARHGGAHAARNAASEATAALAAITGGSWMADEVPRSRALPPALAQARGALTAGLGSAQVRAAYARCRQHDGVSRLAGELGSVASAAALAGLDGEALRANGGGAHDGDTDALHGRERRQPRAEPATLPVAGAASGARARRPRGRRNERIIFGEIASFYAQQRADLDAQYARWRAEGGGDEAFFADNDLNGYDLEPSTPSDGTAQSADDAQTERTSCSGRSLRASDGRARARADSWGADSASGSGSGEDGESLNDGYGCYGSTRRGGYAGSGGSEVPRSGRPTPVAVDSPRRRECSRGNATAATAEPLAHAPAPSPPPPGTSAPHVVTQPGKRGGSPRKASLAEERGMVRHGMDPPAAQRAPLGLSGASARGSGVADGHNGARDRARAEVRPRTPAITIVPPSARHGGSSADERGRRSVDERDVAQLERLRSARSRAAAAVLRASRDGVLPLKTA</sequence>
<feature type="compositionally biased region" description="Basic and acidic residues" evidence="1">
    <location>
        <begin position="154"/>
        <end position="169"/>
    </location>
</feature>
<feature type="compositionally biased region" description="Low complexity" evidence="1">
    <location>
        <begin position="811"/>
        <end position="825"/>
    </location>
</feature>
<dbReference type="Proteomes" id="UP000751190">
    <property type="component" value="Unassembled WGS sequence"/>
</dbReference>
<feature type="compositionally biased region" description="Basic and acidic residues" evidence="1">
    <location>
        <begin position="553"/>
        <end position="569"/>
    </location>
</feature>
<feature type="compositionally biased region" description="Basic residues" evidence="1">
    <location>
        <begin position="1"/>
        <end position="19"/>
    </location>
</feature>
<dbReference type="EMBL" id="JAGTXO010000003">
    <property type="protein sequence ID" value="KAG8469310.1"/>
    <property type="molecule type" value="Genomic_DNA"/>
</dbReference>